<evidence type="ECO:0000313" key="1">
    <source>
        <dbReference type="EMBL" id="RPA70609.1"/>
    </source>
</evidence>
<dbReference type="EMBL" id="ML120203">
    <property type="protein sequence ID" value="RPA70609.1"/>
    <property type="molecule type" value="Genomic_DNA"/>
</dbReference>
<proteinExistence type="predicted"/>
<organism evidence="1 2">
    <name type="scientific">Ascobolus immersus RN42</name>
    <dbReference type="NCBI Taxonomy" id="1160509"/>
    <lineage>
        <taxon>Eukaryota</taxon>
        <taxon>Fungi</taxon>
        <taxon>Dikarya</taxon>
        <taxon>Ascomycota</taxon>
        <taxon>Pezizomycotina</taxon>
        <taxon>Pezizomycetes</taxon>
        <taxon>Pezizales</taxon>
        <taxon>Ascobolaceae</taxon>
        <taxon>Ascobolus</taxon>
    </lineage>
</organism>
<dbReference type="AlphaFoldDB" id="A0A3N4H6N2"/>
<name>A0A3N4H6N2_ASCIM</name>
<protein>
    <submittedName>
        <fullName evidence="1">Uncharacterized protein</fullName>
    </submittedName>
</protein>
<evidence type="ECO:0000313" key="2">
    <source>
        <dbReference type="Proteomes" id="UP000275078"/>
    </source>
</evidence>
<reference evidence="1 2" key="1">
    <citation type="journal article" date="2018" name="Nat. Ecol. Evol.">
        <title>Pezizomycetes genomes reveal the molecular basis of ectomycorrhizal truffle lifestyle.</title>
        <authorList>
            <person name="Murat C."/>
            <person name="Payen T."/>
            <person name="Noel B."/>
            <person name="Kuo A."/>
            <person name="Morin E."/>
            <person name="Chen J."/>
            <person name="Kohler A."/>
            <person name="Krizsan K."/>
            <person name="Balestrini R."/>
            <person name="Da Silva C."/>
            <person name="Montanini B."/>
            <person name="Hainaut M."/>
            <person name="Levati E."/>
            <person name="Barry K.W."/>
            <person name="Belfiori B."/>
            <person name="Cichocki N."/>
            <person name="Clum A."/>
            <person name="Dockter R.B."/>
            <person name="Fauchery L."/>
            <person name="Guy J."/>
            <person name="Iotti M."/>
            <person name="Le Tacon F."/>
            <person name="Lindquist E.A."/>
            <person name="Lipzen A."/>
            <person name="Malagnac F."/>
            <person name="Mello A."/>
            <person name="Molinier V."/>
            <person name="Miyauchi S."/>
            <person name="Poulain J."/>
            <person name="Riccioni C."/>
            <person name="Rubini A."/>
            <person name="Sitrit Y."/>
            <person name="Splivallo R."/>
            <person name="Traeger S."/>
            <person name="Wang M."/>
            <person name="Zifcakova L."/>
            <person name="Wipf D."/>
            <person name="Zambonelli A."/>
            <person name="Paolocci F."/>
            <person name="Nowrousian M."/>
            <person name="Ottonello S."/>
            <person name="Baldrian P."/>
            <person name="Spatafora J.W."/>
            <person name="Henrissat B."/>
            <person name="Nagy L.G."/>
            <person name="Aury J.M."/>
            <person name="Wincker P."/>
            <person name="Grigoriev I.V."/>
            <person name="Bonfante P."/>
            <person name="Martin F.M."/>
        </authorList>
    </citation>
    <scope>NUCLEOTIDE SEQUENCE [LARGE SCALE GENOMIC DNA]</scope>
    <source>
        <strain evidence="1 2">RN42</strain>
    </source>
</reference>
<keyword evidence="2" id="KW-1185">Reference proteome</keyword>
<sequence length="206" mass="24229">MGEGNSSFQSAHTNNRRIAGFLEWPRWKQWSFIDDFFVNGEEDSKAIWNFVKQQKRLEYYRQRIRAAAEKKRRWRLEQAQAEEERRRFHMEVLKEIPPSDEEDEMLSPTPLSPTPITFTDENENSLLAPSTMPTSVDEPPKRKYVEHVVEPLPPVTPTNPNPRKASRWILLDDQECSTTDRPSLEEFIAAPAGTKWHTKRLNTRYC</sequence>
<dbReference type="Proteomes" id="UP000275078">
    <property type="component" value="Unassembled WGS sequence"/>
</dbReference>
<accession>A0A3N4H6N2</accession>
<gene>
    <name evidence="1" type="ORF">BJ508DRAFT_337005</name>
</gene>